<proteinExistence type="predicted"/>
<sequence>MGLDYYKVLGVGRGATDEELKRSYRRLAMKHHPDKNRSPHADDSLFKQVSEAYDVLSDPQKRAIYDQFGEEGLKAGAAPPPTTSSSSSHGGGGGFRFSPRSAEEIFSEMFGGAFGGAGHAPPAPGFPGFGGSPRAGETSATKAPAIERQLACSLEDLYRGATKKMKISRDVLDATGEDGVKGRKVERRGRLRVVHERRHERRKPTNLEEILTIDIKPGWKKGTKVTFPKKGNEKPNIIPSDLVFIIEERSHARFKRDKDDLIYTHRISLVEALTGCTVQLTTLDGRNLTVPVKSVINPTSEEVVKGEGMPITKEPSKKGDLKIRFQIKFPTNLTSDQKSGIQQLLPKP</sequence>
<dbReference type="GO" id="GO:0006457">
    <property type="term" value="P:protein folding"/>
    <property type="evidence" value="ECO:0007669"/>
    <property type="project" value="InterPro"/>
</dbReference>
<dbReference type="AlphaFoldDB" id="B9FM95"/>
<dbReference type="PROSITE" id="PS00636">
    <property type="entry name" value="DNAJ_1"/>
    <property type="match status" value="1"/>
</dbReference>
<dbReference type="Gene3D" id="2.60.260.20">
    <property type="entry name" value="Urease metallochaperone UreE, N-terminal domain"/>
    <property type="match status" value="2"/>
</dbReference>
<dbReference type="FunFam" id="2.60.260.20:FF:000006">
    <property type="entry name" value="DnaJ subfamily B member 13"/>
    <property type="match status" value="1"/>
</dbReference>
<dbReference type="GO" id="GO:0051082">
    <property type="term" value="F:unfolded protein binding"/>
    <property type="evidence" value="ECO:0007669"/>
    <property type="project" value="InterPro"/>
</dbReference>
<evidence type="ECO:0000256" key="1">
    <source>
        <dbReference type="ARBA" id="ARBA00023186"/>
    </source>
</evidence>
<reference evidence="4" key="2">
    <citation type="submission" date="2008-12" db="EMBL/GenBank/DDBJ databases">
        <title>Improved gene annotation of the rice (Oryza sativa) genomes.</title>
        <authorList>
            <person name="Wang J."/>
            <person name="Li R."/>
            <person name="Fan W."/>
            <person name="Huang Q."/>
            <person name="Zhang J."/>
            <person name="Zhou Y."/>
            <person name="Hu Y."/>
            <person name="Zi S."/>
            <person name="Li J."/>
            <person name="Ni P."/>
            <person name="Zheng H."/>
            <person name="Zhang Y."/>
            <person name="Zhao M."/>
            <person name="Hao Q."/>
            <person name="McDermott J."/>
            <person name="Samudrala R."/>
            <person name="Kristiansen K."/>
            <person name="Wong G.K.-S."/>
        </authorList>
    </citation>
    <scope>NUCLEOTIDE SEQUENCE</scope>
</reference>
<name>B9FM95_ORYSJ</name>
<accession>B9FM95</accession>
<dbReference type="SUPFAM" id="SSF46565">
    <property type="entry name" value="Chaperone J-domain"/>
    <property type="match status" value="1"/>
</dbReference>
<dbReference type="InterPro" id="IPR036869">
    <property type="entry name" value="J_dom_sf"/>
</dbReference>
<dbReference type="SUPFAM" id="SSF49493">
    <property type="entry name" value="HSP40/DnaJ peptide-binding domain"/>
    <property type="match status" value="2"/>
</dbReference>
<feature type="region of interest" description="Disordered" evidence="2">
    <location>
        <begin position="72"/>
        <end position="98"/>
    </location>
</feature>
<dbReference type="PANTHER" id="PTHR24078">
    <property type="entry name" value="DNAJ HOMOLOG SUBFAMILY C MEMBER"/>
    <property type="match status" value="1"/>
</dbReference>
<evidence type="ECO:0000259" key="3">
    <source>
        <dbReference type="PROSITE" id="PS50076"/>
    </source>
</evidence>
<dbReference type="InterPro" id="IPR051339">
    <property type="entry name" value="DnaJ_subfamily_B"/>
</dbReference>
<dbReference type="PROSITE" id="PS50076">
    <property type="entry name" value="DNAJ_2"/>
    <property type="match status" value="1"/>
</dbReference>
<feature type="region of interest" description="Disordered" evidence="2">
    <location>
        <begin position="116"/>
        <end position="143"/>
    </location>
</feature>
<dbReference type="PANTHER" id="PTHR24078:SF532">
    <property type="entry name" value="J DOMAIN-CONTAINING PROTEIN"/>
    <property type="match status" value="1"/>
</dbReference>
<dbReference type="SMART" id="SM00271">
    <property type="entry name" value="DnaJ"/>
    <property type="match status" value="1"/>
</dbReference>
<dbReference type="Gene3D" id="1.10.287.110">
    <property type="entry name" value="DnaJ domain"/>
    <property type="match status" value="1"/>
</dbReference>
<dbReference type="Pfam" id="PF00226">
    <property type="entry name" value="DnaJ"/>
    <property type="match status" value="1"/>
</dbReference>
<dbReference type="GO" id="GO:0005783">
    <property type="term" value="C:endoplasmic reticulum"/>
    <property type="evidence" value="ECO:0007669"/>
    <property type="project" value="UniProtKB-ARBA"/>
</dbReference>
<evidence type="ECO:0000313" key="4">
    <source>
        <dbReference type="EMBL" id="EEE62194.1"/>
    </source>
</evidence>
<dbReference type="EMBL" id="CM000142">
    <property type="protein sequence ID" value="EEE62194.1"/>
    <property type="molecule type" value="Genomic_DNA"/>
</dbReference>
<dbReference type="Pfam" id="PF01556">
    <property type="entry name" value="DnaJ_C"/>
    <property type="match status" value="1"/>
</dbReference>
<dbReference type="CDD" id="cd10747">
    <property type="entry name" value="DnaJ_C"/>
    <property type="match status" value="1"/>
</dbReference>
<protein>
    <recommendedName>
        <fullName evidence="3">J domain-containing protein</fullName>
    </recommendedName>
</protein>
<dbReference type="InterPro" id="IPR001623">
    <property type="entry name" value="DnaJ_domain"/>
</dbReference>
<dbReference type="PRINTS" id="PR00625">
    <property type="entry name" value="JDOMAIN"/>
</dbReference>
<evidence type="ECO:0000256" key="2">
    <source>
        <dbReference type="SAM" id="MobiDB-lite"/>
    </source>
</evidence>
<gene>
    <name evidence="4" type="ORF">OsJ_16981</name>
</gene>
<keyword evidence="1" id="KW-0143">Chaperone</keyword>
<feature type="domain" description="J" evidence="3">
    <location>
        <begin position="4"/>
        <end position="69"/>
    </location>
</feature>
<dbReference type="CDD" id="cd06257">
    <property type="entry name" value="DnaJ"/>
    <property type="match status" value="1"/>
</dbReference>
<dbReference type="InterPro" id="IPR002939">
    <property type="entry name" value="DnaJ_C"/>
</dbReference>
<dbReference type="Proteomes" id="UP000007752">
    <property type="component" value="Chromosome 5"/>
</dbReference>
<reference evidence="4" key="1">
    <citation type="journal article" date="2005" name="PLoS Biol.">
        <title>The genomes of Oryza sativa: a history of duplications.</title>
        <authorList>
            <person name="Yu J."/>
            <person name="Wang J."/>
            <person name="Lin W."/>
            <person name="Li S."/>
            <person name="Li H."/>
            <person name="Zhou J."/>
            <person name="Ni P."/>
            <person name="Dong W."/>
            <person name="Hu S."/>
            <person name="Zeng C."/>
            <person name="Zhang J."/>
            <person name="Zhang Y."/>
            <person name="Li R."/>
            <person name="Xu Z."/>
            <person name="Li S."/>
            <person name="Li X."/>
            <person name="Zheng H."/>
            <person name="Cong L."/>
            <person name="Lin L."/>
            <person name="Yin J."/>
            <person name="Geng J."/>
            <person name="Li G."/>
            <person name="Shi J."/>
            <person name="Liu J."/>
            <person name="Lv H."/>
            <person name="Li J."/>
            <person name="Wang J."/>
            <person name="Deng Y."/>
            <person name="Ran L."/>
            <person name="Shi X."/>
            <person name="Wang X."/>
            <person name="Wu Q."/>
            <person name="Li C."/>
            <person name="Ren X."/>
            <person name="Wang J."/>
            <person name="Wang X."/>
            <person name="Li D."/>
            <person name="Liu D."/>
            <person name="Zhang X."/>
            <person name="Ji Z."/>
            <person name="Zhao W."/>
            <person name="Sun Y."/>
            <person name="Zhang Z."/>
            <person name="Bao J."/>
            <person name="Han Y."/>
            <person name="Dong L."/>
            <person name="Ji J."/>
            <person name="Chen P."/>
            <person name="Wu S."/>
            <person name="Liu J."/>
            <person name="Xiao Y."/>
            <person name="Bu D."/>
            <person name="Tan J."/>
            <person name="Yang L."/>
            <person name="Ye C."/>
            <person name="Zhang J."/>
            <person name="Xu J."/>
            <person name="Zhou Y."/>
            <person name="Yu Y."/>
            <person name="Zhang B."/>
            <person name="Zhuang S."/>
            <person name="Wei H."/>
            <person name="Liu B."/>
            <person name="Lei M."/>
            <person name="Yu H."/>
            <person name="Li Y."/>
            <person name="Xu H."/>
            <person name="Wei S."/>
            <person name="He X."/>
            <person name="Fang L."/>
            <person name="Zhang Z."/>
            <person name="Zhang Y."/>
            <person name="Huang X."/>
            <person name="Su Z."/>
            <person name="Tong W."/>
            <person name="Li J."/>
            <person name="Tong Z."/>
            <person name="Li S."/>
            <person name="Ye J."/>
            <person name="Wang L."/>
            <person name="Fang L."/>
            <person name="Lei T."/>
            <person name="Chen C."/>
            <person name="Chen H."/>
            <person name="Xu Z."/>
            <person name="Li H."/>
            <person name="Huang H."/>
            <person name="Zhang F."/>
            <person name="Xu H."/>
            <person name="Li N."/>
            <person name="Zhao C."/>
            <person name="Li S."/>
            <person name="Dong L."/>
            <person name="Huang Y."/>
            <person name="Li L."/>
            <person name="Xi Y."/>
            <person name="Qi Q."/>
            <person name="Li W."/>
            <person name="Zhang B."/>
            <person name="Hu W."/>
            <person name="Zhang Y."/>
            <person name="Tian X."/>
            <person name="Jiao Y."/>
            <person name="Liang X."/>
            <person name="Jin J."/>
            <person name="Gao L."/>
            <person name="Zheng W."/>
            <person name="Hao B."/>
            <person name="Liu S."/>
            <person name="Wang W."/>
            <person name="Yuan L."/>
            <person name="Cao M."/>
            <person name="McDermott J."/>
            <person name="Samudrala R."/>
            <person name="Wang J."/>
            <person name="Wong G.K."/>
            <person name="Yang H."/>
        </authorList>
    </citation>
    <scope>NUCLEOTIDE SEQUENCE [LARGE SCALE GENOMIC DNA]</scope>
</reference>
<dbReference type="InterPro" id="IPR018253">
    <property type="entry name" value="DnaJ_domain_CS"/>
</dbReference>
<organism evidence="4">
    <name type="scientific">Oryza sativa subsp. japonica</name>
    <name type="common">Rice</name>
    <dbReference type="NCBI Taxonomy" id="39947"/>
    <lineage>
        <taxon>Eukaryota</taxon>
        <taxon>Viridiplantae</taxon>
        <taxon>Streptophyta</taxon>
        <taxon>Embryophyta</taxon>
        <taxon>Tracheophyta</taxon>
        <taxon>Spermatophyta</taxon>
        <taxon>Magnoliopsida</taxon>
        <taxon>Liliopsida</taxon>
        <taxon>Poales</taxon>
        <taxon>Poaceae</taxon>
        <taxon>BOP clade</taxon>
        <taxon>Oryzoideae</taxon>
        <taxon>Oryzeae</taxon>
        <taxon>Oryzinae</taxon>
        <taxon>Oryza</taxon>
        <taxon>Oryza sativa</taxon>
    </lineage>
</organism>
<dbReference type="InterPro" id="IPR008971">
    <property type="entry name" value="HSP40/DnaJ_pept-bd"/>
</dbReference>